<dbReference type="GO" id="GO:0005737">
    <property type="term" value="C:cytoplasm"/>
    <property type="evidence" value="ECO:0007669"/>
    <property type="project" value="UniProtKB-SubCell"/>
</dbReference>
<dbReference type="STRING" id="523844.MSTHT_0316"/>
<dbReference type="PANTHER" id="PTHR13031:SF0">
    <property type="entry name" value="RIBONUCLEASE P PROTEIN SUBUNIT P30"/>
    <property type="match status" value="1"/>
</dbReference>
<keyword evidence="6 7" id="KW-0378">Hydrolase</keyword>
<gene>
    <name evidence="7" type="primary">rnp3</name>
    <name evidence="8" type="ORF">MSTHT_0316</name>
</gene>
<comment type="function">
    <text evidence="7">Part of ribonuclease P, a protein complex that generates mature tRNA molecules by cleaving their 5'-ends.</text>
</comment>
<dbReference type="InterPro" id="IPR023539">
    <property type="entry name" value="RNase_P_comp-3_arc"/>
</dbReference>
<proteinExistence type="inferred from homology"/>
<comment type="subunit">
    <text evidence="7">Consists of a catalytic RNA component and at least 4-5 protein subunits.</text>
</comment>
<dbReference type="SUPFAM" id="SSF89550">
    <property type="entry name" value="PHP domain-like"/>
    <property type="match status" value="1"/>
</dbReference>
<evidence type="ECO:0000256" key="7">
    <source>
        <dbReference type="HAMAP-Rule" id="MF_00756"/>
    </source>
</evidence>
<name>A0A0E3H8B7_METTT</name>
<dbReference type="GO" id="GO:0030677">
    <property type="term" value="C:ribonuclease P complex"/>
    <property type="evidence" value="ECO:0007669"/>
    <property type="project" value="UniProtKB-UniRule"/>
</dbReference>
<dbReference type="InterPro" id="IPR016195">
    <property type="entry name" value="Pol/histidinol_Pase-like"/>
</dbReference>
<dbReference type="OrthoDB" id="85765at2157"/>
<organism evidence="8 9">
    <name type="scientific">Methanosarcina thermophila (strain ATCC 43570 / DSM 1825 / OCM 12 / VKM B-1830 / TM-1)</name>
    <dbReference type="NCBI Taxonomy" id="523844"/>
    <lineage>
        <taxon>Archaea</taxon>
        <taxon>Methanobacteriati</taxon>
        <taxon>Methanobacteriota</taxon>
        <taxon>Stenosarchaea group</taxon>
        <taxon>Methanomicrobia</taxon>
        <taxon>Methanosarcinales</taxon>
        <taxon>Methanosarcinaceae</taxon>
        <taxon>Methanosarcina</taxon>
    </lineage>
</organism>
<dbReference type="AlphaFoldDB" id="A0A0E3H8B7"/>
<dbReference type="EC" id="3.1.26.5" evidence="7"/>
<dbReference type="EMBL" id="CP009501">
    <property type="protein sequence ID" value="AKB12074.1"/>
    <property type="molecule type" value="Genomic_DNA"/>
</dbReference>
<comment type="similarity">
    <text evidence="1 7">Belongs to the eukaryotic/archaeal RNase P protein component 3 family.</text>
</comment>
<dbReference type="PATRIC" id="fig|523844.20.peg.414"/>
<evidence type="ECO:0000256" key="1">
    <source>
        <dbReference type="ARBA" id="ARBA00007331"/>
    </source>
</evidence>
<dbReference type="HAMAP" id="MF_00756">
    <property type="entry name" value="RNase_P_3"/>
    <property type="match status" value="1"/>
</dbReference>
<dbReference type="RefSeq" id="WP_048166303.1">
    <property type="nucleotide sequence ID" value="NZ_CP009501.1"/>
</dbReference>
<dbReference type="PANTHER" id="PTHR13031">
    <property type="entry name" value="RIBONUCLEASE P SUBUNIT P30"/>
    <property type="match status" value="1"/>
</dbReference>
<evidence type="ECO:0000256" key="2">
    <source>
        <dbReference type="ARBA" id="ARBA00022490"/>
    </source>
</evidence>
<keyword evidence="5 7" id="KW-0255">Endonuclease</keyword>
<accession>A0A0E3H8B7</accession>
<dbReference type="GO" id="GO:0004526">
    <property type="term" value="F:ribonuclease P activity"/>
    <property type="evidence" value="ECO:0007669"/>
    <property type="project" value="UniProtKB-UniRule"/>
</dbReference>
<dbReference type="KEGG" id="mthr:MSTHT_0316"/>
<keyword evidence="3 7" id="KW-0819">tRNA processing</keyword>
<keyword evidence="4 7" id="KW-0540">Nuclease</keyword>
<evidence type="ECO:0000256" key="6">
    <source>
        <dbReference type="ARBA" id="ARBA00022801"/>
    </source>
</evidence>
<dbReference type="GO" id="GO:0001682">
    <property type="term" value="P:tRNA 5'-leader removal"/>
    <property type="evidence" value="ECO:0007669"/>
    <property type="project" value="UniProtKB-UniRule"/>
</dbReference>
<dbReference type="Gene3D" id="3.20.20.140">
    <property type="entry name" value="Metal-dependent hydrolases"/>
    <property type="match status" value="1"/>
</dbReference>
<evidence type="ECO:0000256" key="5">
    <source>
        <dbReference type="ARBA" id="ARBA00022759"/>
    </source>
</evidence>
<comment type="catalytic activity">
    <reaction evidence="7">
        <text>Endonucleolytic cleavage of RNA, removing 5'-extranucleotides from tRNA precursor.</text>
        <dbReference type="EC" id="3.1.26.5"/>
    </reaction>
</comment>
<dbReference type="HOGENOM" id="CLU_074509_1_0_2"/>
<reference evidence="8 9" key="1">
    <citation type="submission" date="2014-07" db="EMBL/GenBank/DDBJ databases">
        <title>Methanogenic archaea and the global carbon cycle.</title>
        <authorList>
            <person name="Henriksen J.R."/>
            <person name="Luke J."/>
            <person name="Reinhart S."/>
            <person name="Benedict M.N."/>
            <person name="Youngblut N.D."/>
            <person name="Metcalf M.E."/>
            <person name="Whitaker R.J."/>
            <person name="Metcalf W.W."/>
        </authorList>
    </citation>
    <scope>NUCLEOTIDE SEQUENCE [LARGE SCALE GENOMIC DNA]</scope>
    <source>
        <strain evidence="9">ATCC 43570 / DSM 1825 / OCM 12 / VKM B-1830 / TM-1</strain>
    </source>
</reference>
<dbReference type="Proteomes" id="UP000066529">
    <property type="component" value="Chromosome"/>
</dbReference>
<comment type="subcellular location">
    <subcellularLocation>
        <location evidence="7">Cytoplasm</location>
    </subcellularLocation>
</comment>
<dbReference type="Pfam" id="PF01876">
    <property type="entry name" value="RNase_P_p30"/>
    <property type="match status" value="1"/>
</dbReference>
<evidence type="ECO:0000256" key="3">
    <source>
        <dbReference type="ARBA" id="ARBA00022694"/>
    </source>
</evidence>
<evidence type="ECO:0000256" key="4">
    <source>
        <dbReference type="ARBA" id="ARBA00022722"/>
    </source>
</evidence>
<evidence type="ECO:0000313" key="8">
    <source>
        <dbReference type="EMBL" id="AKB12074.1"/>
    </source>
</evidence>
<sequence>MGKPKFYDFCVHAVPDGENTAEQLAALARHFGYSGIALANHSDKLPQSQPELSSTNEFEIFRGIELVEENPSKLHGLIGKFRKSVDVLIVHGGSENINRAALENPQVDILNHPAFEKSSGLNQVLAKAAAENNVAIGLTLRPFLHSRGPRRVRLLSDLRANLDLARKYDVPLVLSSDAMSCFDLRSPRDALALAEVCGLEEDEALEAMTTVPERIISKNRPGPGYIREGVEVLEEGNYF</sequence>
<dbReference type="GO" id="GO:0003723">
    <property type="term" value="F:RNA binding"/>
    <property type="evidence" value="ECO:0007669"/>
    <property type="project" value="TreeGrafter"/>
</dbReference>
<evidence type="ECO:0000313" key="9">
    <source>
        <dbReference type="Proteomes" id="UP000066529"/>
    </source>
</evidence>
<dbReference type="InterPro" id="IPR002738">
    <property type="entry name" value="RNase_P_p30"/>
</dbReference>
<dbReference type="GeneID" id="41601676"/>
<keyword evidence="2 7" id="KW-0963">Cytoplasm</keyword>
<dbReference type="NCBIfam" id="NF046111">
    <property type="entry name" value="RNaseP3Mthb"/>
    <property type="match status" value="1"/>
</dbReference>
<protein>
    <recommendedName>
        <fullName evidence="7">Ribonuclease P protein component 3</fullName>
        <shortName evidence="7">RNase P component 3</shortName>
        <ecNumber evidence="7">3.1.26.5</ecNumber>
    </recommendedName>
    <alternativeName>
        <fullName evidence="7">Rpp30</fullName>
    </alternativeName>
</protein>